<dbReference type="PROSITE" id="PS51743">
    <property type="entry name" value="ALPHAVIRUS_MT"/>
    <property type="match status" value="1"/>
</dbReference>
<dbReference type="GO" id="GO:0016787">
    <property type="term" value="F:hydrolase activity"/>
    <property type="evidence" value="ECO:0007669"/>
    <property type="project" value="UniProtKB-KW"/>
</dbReference>
<dbReference type="EMBL" id="MN107383">
    <property type="protein sequence ID" value="QHA94751.1"/>
    <property type="molecule type" value="Genomic_RNA"/>
</dbReference>
<dbReference type="InterPro" id="IPR043502">
    <property type="entry name" value="DNA/RNA_pol_sf"/>
</dbReference>
<dbReference type="InterPro" id="IPR002588">
    <property type="entry name" value="Alphavirus-like_MT_dom"/>
</dbReference>
<dbReference type="GO" id="GO:0003724">
    <property type="term" value="F:RNA helicase activity"/>
    <property type="evidence" value="ECO:0007669"/>
    <property type="project" value="UniProtKB-EC"/>
</dbReference>
<feature type="region of interest" description="Disordered" evidence="8">
    <location>
        <begin position="2046"/>
        <end position="2079"/>
    </location>
</feature>
<evidence type="ECO:0000259" key="9">
    <source>
        <dbReference type="PROSITE" id="PS50507"/>
    </source>
</evidence>
<comment type="catalytic activity">
    <reaction evidence="7">
        <text>ATP + H2O = ADP + phosphate + H(+)</text>
        <dbReference type="Rhea" id="RHEA:13065"/>
        <dbReference type="ChEBI" id="CHEBI:15377"/>
        <dbReference type="ChEBI" id="CHEBI:15378"/>
        <dbReference type="ChEBI" id="CHEBI:30616"/>
        <dbReference type="ChEBI" id="CHEBI:43474"/>
        <dbReference type="ChEBI" id="CHEBI:456216"/>
        <dbReference type="EC" id="3.6.4.13"/>
    </reaction>
</comment>
<dbReference type="InterPro" id="IPR007094">
    <property type="entry name" value="RNA-dir_pol_PSvirus"/>
</dbReference>
<dbReference type="GO" id="GO:0003968">
    <property type="term" value="F:RNA-directed RNA polymerase activity"/>
    <property type="evidence" value="ECO:0007669"/>
    <property type="project" value="UniProtKB-KW"/>
</dbReference>
<feature type="region of interest" description="Disordered" evidence="8">
    <location>
        <begin position="3461"/>
        <end position="3486"/>
    </location>
</feature>
<accession>A0A6B9KM63</accession>
<keyword evidence="6" id="KW-0693">Viral RNA replication</keyword>
<evidence type="ECO:0000256" key="4">
    <source>
        <dbReference type="ARBA" id="ARBA00022801"/>
    </source>
</evidence>
<feature type="region of interest" description="Disordered" evidence="8">
    <location>
        <begin position="1955"/>
        <end position="2006"/>
    </location>
</feature>
<dbReference type="CDD" id="cd23255">
    <property type="entry name" value="Endornaviridae_RdRp"/>
    <property type="match status" value="1"/>
</dbReference>
<dbReference type="GO" id="GO:0006396">
    <property type="term" value="P:RNA processing"/>
    <property type="evidence" value="ECO:0007669"/>
    <property type="project" value="InterPro"/>
</dbReference>
<feature type="region of interest" description="Disordered" evidence="8">
    <location>
        <begin position="924"/>
        <end position="947"/>
    </location>
</feature>
<feature type="compositionally biased region" description="Polar residues" evidence="8">
    <location>
        <begin position="827"/>
        <end position="837"/>
    </location>
</feature>
<dbReference type="InterPro" id="IPR027417">
    <property type="entry name" value="P-loop_NTPase"/>
</dbReference>
<dbReference type="GO" id="GO:0016556">
    <property type="term" value="P:mRNA modification"/>
    <property type="evidence" value="ECO:0007669"/>
    <property type="project" value="InterPro"/>
</dbReference>
<dbReference type="SUPFAM" id="SSF52540">
    <property type="entry name" value="P-loop containing nucleoside triphosphate hydrolases"/>
    <property type="match status" value="1"/>
</dbReference>
<feature type="compositionally biased region" description="Polar residues" evidence="8">
    <location>
        <begin position="858"/>
        <end position="867"/>
    </location>
</feature>
<feature type="compositionally biased region" description="Acidic residues" evidence="8">
    <location>
        <begin position="1963"/>
        <end position="1981"/>
    </location>
</feature>
<protein>
    <submittedName>
        <fullName evidence="11">Polyprotein</fullName>
    </submittedName>
</protein>
<evidence type="ECO:0000259" key="10">
    <source>
        <dbReference type="PROSITE" id="PS51743"/>
    </source>
</evidence>
<evidence type="ECO:0000256" key="2">
    <source>
        <dbReference type="ARBA" id="ARBA00022679"/>
    </source>
</evidence>
<feature type="region of interest" description="Disordered" evidence="8">
    <location>
        <begin position="3200"/>
        <end position="3252"/>
    </location>
</feature>
<keyword evidence="5" id="KW-0547">Nucleotide-binding</keyword>
<reference evidence="11" key="1">
    <citation type="journal article" date="2019" name="Sci. Rep.">
        <title>Plant virome reconstruction and antiviral RNAi characterization by deep sequencing of small RNAs from dried leaves.</title>
        <authorList>
            <person name="Golyaev V."/>
            <person name="Candresse T."/>
            <person name="Rabenstein F."/>
            <person name="Pooggin M.M."/>
        </authorList>
    </citation>
    <scope>NUCLEOTIDE SEQUENCE</scope>
    <source>
        <strain evidence="11">HYT-38</strain>
    </source>
</reference>
<dbReference type="GO" id="GO:0006351">
    <property type="term" value="P:DNA-templated transcription"/>
    <property type="evidence" value="ECO:0007669"/>
    <property type="project" value="InterPro"/>
</dbReference>
<dbReference type="Pfam" id="PF00978">
    <property type="entry name" value="RdRP_2"/>
    <property type="match status" value="1"/>
</dbReference>
<keyword evidence="2" id="KW-0808">Transferase</keyword>
<keyword evidence="3" id="KW-0548">Nucleotidyltransferase</keyword>
<feature type="region of interest" description="Disordered" evidence="8">
    <location>
        <begin position="816"/>
        <end position="889"/>
    </location>
</feature>
<evidence type="ECO:0000256" key="7">
    <source>
        <dbReference type="ARBA" id="ARBA00047984"/>
    </source>
</evidence>
<feature type="compositionally biased region" description="Low complexity" evidence="8">
    <location>
        <begin position="2052"/>
        <end position="2063"/>
    </location>
</feature>
<sequence length="4663" mass="525826">MNSQYDNMKNYYNQMTKVRILGRTMVPCALALQFPMSEPLVNNYMEASYIATYKLMYKNKESYEGLHPHELAAFIKGVRLNVEDSFNHAGNKLFYDSVEQEVSTHTIDTPNDPILWQAIREIEAKYGGAIGMQYQALRNCWTRVPHLAKVGGRHQLLMVDAEPCGHRRCAECGIMNGYWIPGEDGLSNAHCGACGTSLDLERQTPEPLETPPTEDFQQINQPMGAFEMAQMEIIEQLDGVGDLEGVALKQAIENDERLIRAMISRANVKLSFVDPGMTPEQRKLVGSSFKNFILIDKVGPINEHAMIAAERQLMAQVMYDMAAGGQPIVDIGGPSPGWTAVKSYQTVSPILSIKDVKRFNNYDKMPVHCTHTLKECNCHTGQAPLIMSVDSLYDISPKDVMKFMLLAKSNYIVYCLSTATLDHSTNKGVLPWDQGLWIKHQGKLVTTFNGSSSTYENDWAQTLWWTKADVIIVGDHSLCIQTLKVCGNHILRVATICNDYKTQFFSLNKPVIMSSSSSVCMPIPVWKNPISHVVKNVVEWRTVAVEKEFLKLLLVRASAGQCSYDDLVKYAIGLGYSKYTLKDKVISMNYITADMALNHALIAKAITDRKLLESTYIMAHDKQFYDWHNMSQTDVLQTMGTLIFEITKHLLSKWSASDDKVQFVFNKVVDGISEWIADPAWYNLVEAITFDDITKMNIIRVNTSSPDTNEAIICDHHSDHCSHTVQLSPHYCQCCGLYPVVVGENRCGCCKSDHCHHKCHHKCTNRAEHLAGTKTTPRECTCCGVEYDTYVCVVCNRPDGYSVVTDAEVRKRVHEAELADKQRKSNLKQSKTQQSLEQEGDTGRGKAATKTYSADLDPSTTNATNVAHATPITEPTAPLADPSSDQRNTATPTVYDLLKLHMDDLIESPTPRLYSDVLSLSAAESTPQVNEQPTTQSRDPPAVETREPSINVVKPVMTMSINHPTATTTATDIEAGNVEGRLFLELVNLTSLEFAKIIADNERGWACVESETEVNHTKGLSQIKYVGRNITVTTPDNFEVVEITDVSGQGNQCGYNVINDTVGVDNDVWTSIISSRQMYSDMEVQQYCTMMSLNLLLLGRTNTFFHRPNTASDTFIVMRHCSLDSPEGTPKELWFKHWQRANVKVKFSRPWVPIFYPWLERAAWDRFMLDNRINEDFWQLATEQRLQLMVEFYTNNFVCSNLKEGYLAMLTMDLKACPPVIYNNSLMMDQPDTHLKGCVVSKQGVAKLPYALTQHQSIEQDAIMGAPINQQPPTNESELEVWLNNEIKLECIDYAYNMEHMMLLEEEMHFKEWQTVNVKFVGQRLRFSKGLFRKIKTGDIIMIKVAGYKMTTTVTISMRQVLCDKPYTGPTIDQALVGVNKQSHASKMAQVMTLLSKNLDAKHIWDKLKSATVIKGPGGSGKTTGLLCEAHKGSIILTKTTMAKTNILKHNPPCPVMTLEAYHKKDDQHTKILIDEAGMFSLLDFATLRMQTNTQIIMSGDLFQIGQLITHVHPGIRDYQPCINFPANVTTLNSTYRYGKSVCDVLHTAGMNVTSLAPYDTTITLLDIKEIRLGTIKELVKKYTPDAVLTFYQSQKSLVESWQLDPDTHTVHEFQGNECDTVMVLQGPQTIATTGIWNKPEYCISALTRARKHVVWVTFNATTGMNMVQRCGLSPELRATHNTTSLTQTWADMVEEDQTKEAMRGGGLTTDGLTIYVGRNTNHVTDLKSMTTIKNKAVVGDEELFVVLLQSEWLMGMVDENKYYLVAGQELATMKEPKNVTDWRRLLSDLTISEQAPPRLLQAASNFSSATMIFKNNMVHLSEDRAVLYVPDTQAKLAELEQKIRAKTKLVQITRTHKELKLHFLLTTVGTITITGRHRIEVFGNRALNYLTSHVDQVNDAQFKAWVAHLINNFRCTACAAEMYINPVALTEHLSDPKSDTQWTGCSRWSCENFKAPPSSEENSIEDVMDTESSSSEEEPDKEPASDGTLLGDEATTGQECEHESDEEYYDTIDTIHINPTTVCTTPRSRSGQDDINDEIVQLMSTAQPSGEQTAESQTTTTSRTHHTSPPPNPQQQERTLSSLVVSTLHNNQPRRTSRERVMHLVEQYAQHTTGWIIFPRCISIRHMQTALLHGCPMHCRWTLQRSEMCNIFTLMAGLTRVLTIAFNRAGNVVGPMDGSVADDMYITLATHAVDQWRLVASGQMELDEDLALEGLKFINQSRLSPIHVHRHDTIVIDDTEWPAWIGASVKEYEPFMTRPRYQQSVTHHAIKTMLPELPTEVCGCETKLLDENKICATYPWLDTYTMTPDELASCISWIQFVQYRQIGGLKTHTVIDGTVVDSTTFGGCALCAGLKMTINEEITMLINSRSGPEPGTMWVNINHVIQYPHVISELCKILEMPGMIMHYPDLELYWSVRQLTEMDGMIQDFGQAMSLIERLRAGVDWVIERVTSFSLQWKCDQYNTVNSEYVTMLGKALLDAGVDPSLHCHAITHTGTLLVGLPTRWSASGQTIVISKFKGRFHCTSHSLAITQRWEWQSASDMLVEAVKHRMLILFANKLSGRRELVRSILEDSVAINLDEVRRAMGAVKLNLSLDYHREHNTGVNAMLNDRKNKLVQGQLVGPHQAMYLSPNQIRMFGRDINRTCCTHNLTEHGTWLPDEGLFATAEQVAAKIISGWCGKNKLCTYSGTYSYIPLVNSSWNMKSVKPLRSTPLYSACALAMNGALNNLITSIKNLKDKAETVTGFALSDNEKALIAMCDKVATTKTNPWCSSESVSDGDKAMLGSEYLGLDWHSFCDQLVKTSARETFILVPEQDNHSGDYYNIHDRQEYFECQGVASTTLITLNPTTWSNLLIKHSMRYNNKIIHAEQLMSILGLRLVSIVVTSSAVSVPGHYSPCIPNNSNQVVYKINTPQLSWNTSVFSHHKTTVKVDSKMYRHLSFRVVSDTCSFEDLLSYARTYMQTTTYTQTGYYRENLDQINDLHLICACVYHEYQQKKTSWCTLAAKHCDLPTMDVGRVMAHLNTNLTHAAFKLMQAWKLNDGTLHDIKLASKNTIGPEMTDTIKNLATMNIEKKEVSRQIMVQNGDRALPDITTNCPCERQMTKSNDVVMPILGGLVNDGSLLTEFLAEELRSNSSYWCLVQSSTDGTNTAVQLGDGVRRSHNLSSVNLKKKRRCKHPGSETNLTEKYIQQRMEVTANMNSANDTQPRESDGPPITGTYSTPTMTRCKTSGHEPSVDNLHQPAASNNEDGDTTESTWRLMELSHVIIKRVSQAVTSRVGECRQNNCKARSKEIKRLLKDLASAVCHKCNTWAEEHFAASRDHEESGATEPLNGTTTPEPTPRSTRPTSGERVWVLMSPTQRVGILMQELNQAHPHAELSQLRTVTSDMSHDNDNTDNEIRAKADQLAELMENGFSSEFDRTDTISSYDDTISECEEPTTFVRQQWQQYDVDHVITEDFHIQSDLEEPQLTSRTPEPALSEAQSQDDKTAYARMCDKTHKLLCDTTANAAGLLEDYIESTTLEWLTTEARQANRTCWCHVTTPECLQELVGIDACHVIVKPYAHITGVATRTKEIYNPNTEGNCVVNSLNYLEQHHPRVDKVMERACGVYGKTMWLTESDAAAISWLCNLETRYKHNQTVHELATGSSASPLCINRVTGDAVDHCTVHSITVSHRSEKPMQISIVSRATTTEIEQNICTHLDIQVGLAELLHDLNELVNFQGVGEFIAKYRSSFSTQRELEANLRLTGQVHTIRTKSTPVIPGEWVNCARLKYFKNTSDKLKPGECVLWTDGVHMHWAAVISSNRHGQYMWTPCPMTTAVPVVLRISMKWAKPALQSPTATNTILGEIQHVTALNEATARHMVSHKLVVGKPTINNPHATVLVVADFDNRKHHKFDDRTVLRSWDRENIVVINKCPGRVPTEVFFEESDMMTAVLYQGDPEIHIVTDHTSTAHWVKSFLMRNKIRSTVKRNVVVISDSWHTLQEKKTEEKLEPHVHKINDMWHLNKLVPGTFTIGTEQELCQLLQITEPDLSVTGLLANLPLQLTIHTAFHEPLMHTSYHQSQLIMVRNDKYVRSGFVNKIQIKAAQRGGSWMEIPAGTTAGKWWDQEQDAHQVPNNDVSIGKVEAMVGASITSIPSTQNQTSTHEGKTAIIPWMDYPMYVDTSVADTPTLELVPAQIMDMWDTTDLSGYLDRFAPENQFSIKVKTVPTKLAQSIKSTLVKYPIYSRPVYTKMANQEFNAVTGRLGKVTQYRVGDYCAISEANGIANTFFQKDWKQVVAEYQSNTITYNTDKVKEWLQGRPNVESIVGEVNNILTEGFMKHPINKLNVHLKLESLLKSQPVVDHRQTKARILVWQAKGMCAIYSPVFKMAKDRLKSLLNTKTVYADGLRPDQLALRVTQADPANYIMENDLEQQDRQTDDKLLDVEMAIYHMLGVQEELLSLWRQCHNNWNFKGRSCRGERNWMRLTGQATTALGNAITNLCVHWRLCSKLGNDWKLFVLLGDDGALLTNRTLSNKEVKTHGKLLYNMIMKPNTHDNVGTFCCFNIYKLPTNRWTMGPDIARLRRRFEVTNGASEATLVNHHARCMSYCCMLGSISPIQQLIKERGYTVEPPMWYDWNSNARATEDKYHWLPGKSDTELRMLLDMMRQTNYIDHKLLHWVEATR</sequence>
<dbReference type="InterPro" id="IPR001788">
    <property type="entry name" value="RNA-dep_RNA_pol_alsuvir"/>
</dbReference>
<feature type="domain" description="Alphavirus-like MT" evidence="10">
    <location>
        <begin position="295"/>
        <end position="466"/>
    </location>
</feature>
<evidence type="ECO:0000256" key="1">
    <source>
        <dbReference type="ARBA" id="ARBA00022484"/>
    </source>
</evidence>
<dbReference type="GO" id="GO:0039694">
    <property type="term" value="P:viral RNA genome replication"/>
    <property type="evidence" value="ECO:0007669"/>
    <property type="project" value="InterPro"/>
</dbReference>
<evidence type="ECO:0000256" key="8">
    <source>
        <dbReference type="SAM" id="MobiDB-lite"/>
    </source>
</evidence>
<dbReference type="Pfam" id="PF01660">
    <property type="entry name" value="Vmethyltransf"/>
    <property type="match status" value="1"/>
</dbReference>
<evidence type="ECO:0000256" key="6">
    <source>
        <dbReference type="ARBA" id="ARBA00022953"/>
    </source>
</evidence>
<feature type="compositionally biased region" description="Low complexity" evidence="8">
    <location>
        <begin position="3333"/>
        <end position="3348"/>
    </location>
</feature>
<organism evidence="11">
    <name type="scientific">Hordeum vulgare alphaendornavirus</name>
    <dbReference type="NCBI Taxonomy" id="1774276"/>
    <lineage>
        <taxon>Viruses</taxon>
        <taxon>Riboviria</taxon>
        <taxon>Orthornavirae</taxon>
        <taxon>Kitrinoviricota</taxon>
        <taxon>Alsuviricetes</taxon>
        <taxon>Martellivirales</taxon>
        <taxon>Endornaviridae</taxon>
        <taxon>Alphaendornavirus</taxon>
        <taxon>Alphaendornavirus hordei</taxon>
    </lineage>
</organism>
<evidence type="ECO:0000313" key="11">
    <source>
        <dbReference type="EMBL" id="QHA94751.1"/>
    </source>
</evidence>
<keyword evidence="4" id="KW-0378">Hydrolase</keyword>
<feature type="domain" description="RdRp catalytic" evidence="9">
    <location>
        <begin position="4403"/>
        <end position="4516"/>
    </location>
</feature>
<name>A0A6B9KM63_9VIRU</name>
<keyword evidence="5" id="KW-0067">ATP-binding</keyword>
<feature type="compositionally biased region" description="Polar residues" evidence="8">
    <location>
        <begin position="924"/>
        <end position="938"/>
    </location>
</feature>
<dbReference type="PROSITE" id="PS50507">
    <property type="entry name" value="RDRP_SSRNA_POS"/>
    <property type="match status" value="1"/>
</dbReference>
<dbReference type="Gene3D" id="3.40.50.300">
    <property type="entry name" value="P-loop containing nucleotide triphosphate hydrolases"/>
    <property type="match status" value="2"/>
</dbReference>
<evidence type="ECO:0000256" key="3">
    <source>
        <dbReference type="ARBA" id="ARBA00022695"/>
    </source>
</evidence>
<dbReference type="GO" id="GO:0003723">
    <property type="term" value="F:RNA binding"/>
    <property type="evidence" value="ECO:0007669"/>
    <property type="project" value="InterPro"/>
</dbReference>
<feature type="compositionally biased region" description="Polar residues" evidence="8">
    <location>
        <begin position="3217"/>
        <end position="3228"/>
    </location>
</feature>
<feature type="region of interest" description="Disordered" evidence="8">
    <location>
        <begin position="3319"/>
        <end position="3348"/>
    </location>
</feature>
<dbReference type="GO" id="GO:0005524">
    <property type="term" value="F:ATP binding"/>
    <property type="evidence" value="ECO:0007669"/>
    <property type="project" value="UniProtKB-KW"/>
</dbReference>
<keyword evidence="1" id="KW-0696">RNA-directed RNA polymerase</keyword>
<dbReference type="GO" id="GO:0008174">
    <property type="term" value="F:mRNA methyltransferase activity"/>
    <property type="evidence" value="ECO:0007669"/>
    <property type="project" value="UniProtKB-UniRule"/>
</dbReference>
<dbReference type="SUPFAM" id="SSF56672">
    <property type="entry name" value="DNA/RNA polymerases"/>
    <property type="match status" value="1"/>
</dbReference>
<evidence type="ECO:0000256" key="5">
    <source>
        <dbReference type="ARBA" id="ARBA00022840"/>
    </source>
</evidence>
<proteinExistence type="predicted"/>